<dbReference type="GO" id="GO:0009231">
    <property type="term" value="P:riboflavin biosynthetic process"/>
    <property type="evidence" value="ECO:0007669"/>
    <property type="project" value="TreeGrafter"/>
</dbReference>
<keyword evidence="1" id="KW-0677">Repeat</keyword>
<dbReference type="SUPFAM" id="SSF63380">
    <property type="entry name" value="Riboflavin synthase domain-like"/>
    <property type="match status" value="1"/>
</dbReference>
<dbReference type="PROSITE" id="PS51177">
    <property type="entry name" value="LUMAZINE_BIND"/>
    <property type="match status" value="1"/>
</dbReference>
<evidence type="ECO:0000256" key="1">
    <source>
        <dbReference type="ARBA" id="ARBA00022737"/>
    </source>
</evidence>
<reference evidence="3" key="1">
    <citation type="journal article" date="2014" name="Front. Microbiol.">
        <title>High frequency of phylogenetically diverse reductive dehalogenase-homologous genes in deep subseafloor sedimentary metagenomes.</title>
        <authorList>
            <person name="Kawai M."/>
            <person name="Futagami T."/>
            <person name="Toyoda A."/>
            <person name="Takaki Y."/>
            <person name="Nishi S."/>
            <person name="Hori S."/>
            <person name="Arai W."/>
            <person name="Tsubouchi T."/>
            <person name="Morono Y."/>
            <person name="Uchiyama I."/>
            <person name="Ito T."/>
            <person name="Fujiyama A."/>
            <person name="Inagaki F."/>
            <person name="Takami H."/>
        </authorList>
    </citation>
    <scope>NUCLEOTIDE SEQUENCE</scope>
    <source>
        <strain evidence="3">Expedition CK06-06</strain>
    </source>
</reference>
<comment type="caution">
    <text evidence="3">The sequence shown here is derived from an EMBL/GenBank/DDBJ whole genome shotgun (WGS) entry which is preliminary data.</text>
</comment>
<feature type="non-terminal residue" evidence="3">
    <location>
        <position position="1"/>
    </location>
</feature>
<sequence length="98" mass="10674">QFADIKFAADPELLNQMVVKGSVAVDGISLTIASMDENSFSTIIIPETLKKTTLGTAKIGDVVNIETDIIVKTIKKQLENILPKKQTLTAEKLKQLGF</sequence>
<dbReference type="InterPro" id="IPR001783">
    <property type="entry name" value="Lumazine-bd"/>
</dbReference>
<accession>X1MCW7</accession>
<dbReference type="Gene3D" id="2.40.30.20">
    <property type="match status" value="1"/>
</dbReference>
<dbReference type="EMBL" id="BARV01008477">
    <property type="protein sequence ID" value="GAI04219.1"/>
    <property type="molecule type" value="Genomic_DNA"/>
</dbReference>
<dbReference type="PANTHER" id="PTHR21098">
    <property type="entry name" value="RIBOFLAVIN SYNTHASE ALPHA CHAIN"/>
    <property type="match status" value="1"/>
</dbReference>
<protein>
    <recommendedName>
        <fullName evidence="2">Lumazine-binding domain-containing protein</fullName>
    </recommendedName>
</protein>
<evidence type="ECO:0000313" key="3">
    <source>
        <dbReference type="EMBL" id="GAI04219.1"/>
    </source>
</evidence>
<feature type="domain" description="Lumazine-binding" evidence="2">
    <location>
        <begin position="1"/>
        <end position="78"/>
    </location>
</feature>
<dbReference type="Pfam" id="PF00677">
    <property type="entry name" value="Lum_binding"/>
    <property type="match status" value="1"/>
</dbReference>
<dbReference type="InterPro" id="IPR026017">
    <property type="entry name" value="Lumazine-bd_dom"/>
</dbReference>
<dbReference type="InterPro" id="IPR023366">
    <property type="entry name" value="ATP_synth_asu-like_sf"/>
</dbReference>
<gene>
    <name evidence="3" type="ORF">S06H3_17032</name>
</gene>
<proteinExistence type="predicted"/>
<name>X1MCW7_9ZZZZ</name>
<dbReference type="GO" id="GO:0004746">
    <property type="term" value="F:riboflavin synthase activity"/>
    <property type="evidence" value="ECO:0007669"/>
    <property type="project" value="TreeGrafter"/>
</dbReference>
<dbReference type="AlphaFoldDB" id="X1MCW7"/>
<evidence type="ECO:0000259" key="2">
    <source>
        <dbReference type="PROSITE" id="PS51177"/>
    </source>
</evidence>
<dbReference type="PANTHER" id="PTHR21098:SF0">
    <property type="entry name" value="RIBOFLAVIN SYNTHASE"/>
    <property type="match status" value="1"/>
</dbReference>
<organism evidence="3">
    <name type="scientific">marine sediment metagenome</name>
    <dbReference type="NCBI Taxonomy" id="412755"/>
    <lineage>
        <taxon>unclassified sequences</taxon>
        <taxon>metagenomes</taxon>
        <taxon>ecological metagenomes</taxon>
    </lineage>
</organism>
<dbReference type="InterPro" id="IPR017938">
    <property type="entry name" value="Riboflavin_synthase-like_b-brl"/>
</dbReference>